<dbReference type="EMBL" id="RSCJ01000009">
    <property type="protein sequence ID" value="RUR81802.1"/>
    <property type="molecule type" value="Genomic_DNA"/>
</dbReference>
<dbReference type="Proteomes" id="UP000268857">
    <property type="component" value="Unassembled WGS sequence"/>
</dbReference>
<reference evidence="1 2" key="1">
    <citation type="journal article" date="2019" name="Genome Biol. Evol.">
        <title>Day and night: Metabolic profiles and evolutionary relationships of six axenic non-marine cyanobacteria.</title>
        <authorList>
            <person name="Will S.E."/>
            <person name="Henke P."/>
            <person name="Boedeker C."/>
            <person name="Huang S."/>
            <person name="Brinkmann H."/>
            <person name="Rohde M."/>
            <person name="Jarek M."/>
            <person name="Friedl T."/>
            <person name="Seufert S."/>
            <person name="Schumacher M."/>
            <person name="Overmann J."/>
            <person name="Neumann-Schaal M."/>
            <person name="Petersen J."/>
        </authorList>
    </citation>
    <scope>NUCLEOTIDE SEQUENCE [LARGE SCALE GENOMIC DNA]</scope>
    <source>
        <strain evidence="1 2">PCC 6912</strain>
    </source>
</reference>
<protein>
    <submittedName>
        <fullName evidence="1">Uncharacterized protein</fullName>
    </submittedName>
</protein>
<proteinExistence type="predicted"/>
<evidence type="ECO:0000313" key="1">
    <source>
        <dbReference type="EMBL" id="RUR81802.1"/>
    </source>
</evidence>
<organism evidence="1 2">
    <name type="scientific">Chlorogloeopsis fritschii PCC 6912</name>
    <dbReference type="NCBI Taxonomy" id="211165"/>
    <lineage>
        <taxon>Bacteria</taxon>
        <taxon>Bacillati</taxon>
        <taxon>Cyanobacteriota</taxon>
        <taxon>Cyanophyceae</taxon>
        <taxon>Nostocales</taxon>
        <taxon>Chlorogloeopsidaceae</taxon>
        <taxon>Chlorogloeopsis</taxon>
    </lineage>
</organism>
<dbReference type="SUPFAM" id="SSF58104">
    <property type="entry name" value="Methyl-accepting chemotaxis protein (MCP) signaling domain"/>
    <property type="match status" value="1"/>
</dbReference>
<sequence length="116" mass="13274">MTQNGRQDRLDRIERMLQTHAEMLNQLSPLMTQVAQIATSTVESVARHDEILARLAEQSLQNAATLNRLEQSVDQLAELVKTSTTETMQLVSENNQQIRRIWDYLMSQSGNFKGEE</sequence>
<keyword evidence="2" id="KW-1185">Reference proteome</keyword>
<gene>
    <name evidence="1" type="ORF">PCC6912_26710</name>
</gene>
<accession>A0A3S0YCU3</accession>
<name>A0A3S0YCU3_CHLFR</name>
<comment type="caution">
    <text evidence="1">The sequence shown here is derived from an EMBL/GenBank/DDBJ whole genome shotgun (WGS) entry which is preliminary data.</text>
</comment>
<evidence type="ECO:0000313" key="2">
    <source>
        <dbReference type="Proteomes" id="UP000268857"/>
    </source>
</evidence>
<dbReference type="RefSeq" id="WP_016875255.1">
    <property type="nucleotide sequence ID" value="NZ_AJLN01000104.1"/>
</dbReference>
<dbReference type="AlphaFoldDB" id="A0A3S0YCU3"/>
<dbReference type="OrthoDB" id="489099at2"/>